<feature type="signal peptide" evidence="1">
    <location>
        <begin position="1"/>
        <end position="22"/>
    </location>
</feature>
<dbReference type="EMBL" id="JBHRVA010000003">
    <property type="protein sequence ID" value="MFC3303328.1"/>
    <property type="molecule type" value="Genomic_DNA"/>
</dbReference>
<feature type="domain" description="Peptidase M24" evidence="2">
    <location>
        <begin position="211"/>
        <end position="419"/>
    </location>
</feature>
<organism evidence="3 4">
    <name type="scientific">Parvularcula lutaonensis</name>
    <dbReference type="NCBI Taxonomy" id="491923"/>
    <lineage>
        <taxon>Bacteria</taxon>
        <taxon>Pseudomonadati</taxon>
        <taxon>Pseudomonadota</taxon>
        <taxon>Alphaproteobacteria</taxon>
        <taxon>Parvularculales</taxon>
        <taxon>Parvularculaceae</taxon>
        <taxon>Parvularcula</taxon>
    </lineage>
</organism>
<dbReference type="SUPFAM" id="SSF55920">
    <property type="entry name" value="Creatinase/aminopeptidase"/>
    <property type="match status" value="1"/>
</dbReference>
<dbReference type="Gene3D" id="3.90.230.10">
    <property type="entry name" value="Creatinase/methionine aminopeptidase superfamily"/>
    <property type="match status" value="1"/>
</dbReference>
<name>A0ABV7MCY3_9PROT</name>
<evidence type="ECO:0000256" key="1">
    <source>
        <dbReference type="SAM" id="SignalP"/>
    </source>
</evidence>
<gene>
    <name evidence="3" type="ORF">ACFONP_11350</name>
</gene>
<dbReference type="InterPro" id="IPR000994">
    <property type="entry name" value="Pept_M24"/>
</dbReference>
<dbReference type="Proteomes" id="UP001595607">
    <property type="component" value="Unassembled WGS sequence"/>
</dbReference>
<feature type="chain" id="PRO_5047066982" evidence="1">
    <location>
        <begin position="23"/>
        <end position="452"/>
    </location>
</feature>
<accession>A0ABV7MCY3</accession>
<evidence type="ECO:0000313" key="4">
    <source>
        <dbReference type="Proteomes" id="UP001595607"/>
    </source>
</evidence>
<dbReference type="InterPro" id="IPR036005">
    <property type="entry name" value="Creatinase/aminopeptidase-like"/>
</dbReference>
<reference evidence="4" key="1">
    <citation type="journal article" date="2019" name="Int. J. Syst. Evol. Microbiol.">
        <title>The Global Catalogue of Microorganisms (GCM) 10K type strain sequencing project: providing services to taxonomists for standard genome sequencing and annotation.</title>
        <authorList>
            <consortium name="The Broad Institute Genomics Platform"/>
            <consortium name="The Broad Institute Genome Sequencing Center for Infectious Disease"/>
            <person name="Wu L."/>
            <person name="Ma J."/>
        </authorList>
    </citation>
    <scope>NUCLEOTIDE SEQUENCE [LARGE SCALE GENOMIC DNA]</scope>
    <source>
        <strain evidence="4">KCTC 22245</strain>
    </source>
</reference>
<keyword evidence="4" id="KW-1185">Reference proteome</keyword>
<comment type="caution">
    <text evidence="3">The sequence shown here is derived from an EMBL/GenBank/DDBJ whole genome shotgun (WGS) entry which is preliminary data.</text>
</comment>
<protein>
    <submittedName>
        <fullName evidence="3">M24 family metallopeptidase</fullName>
    </submittedName>
</protein>
<evidence type="ECO:0000313" key="3">
    <source>
        <dbReference type="EMBL" id="MFC3303328.1"/>
    </source>
</evidence>
<evidence type="ECO:0000259" key="2">
    <source>
        <dbReference type="Pfam" id="PF00557"/>
    </source>
</evidence>
<sequence>MIRTATVSFLMAIAAAMAPAHAEGATTGERAERMPILTERDRAALEDAWLESRLDHLVPSLMREYGIDMWVLVAREYDEDPVVETMLPATWLSARRRTVLVFSDNGETVERFAVARYPVGTLFSSAWNPEEQPDQWQRLADLIVEADPETIAVNTSSLHSLADGIAHTQYEELSKALPRRYRRRMVSAEDLALGWLETRSAAEMEVYPGIVRIAHDIIDEAFSSAVITPGVTTPDDVRWWMRDKVTELGMEVWFHPSVQIQRTDQYTPTDSGQTLPNGDVIRPGDLLWVDFGITYLGLNTDTQQHAYVLRPGETEAPEGLRAGLAALNRTTDHLTKAFRTGLTSNEILALARNAAIADGLRPSYYSHGIGYHGHGGGSPIGWWDDQSTDHPMGQRPLRPHTAWSIELNTTVSVPEWGGQDVEFRAEEDAYFDGERVRYLDGRQTRLHLIPSE</sequence>
<dbReference type="RefSeq" id="WP_229786175.1">
    <property type="nucleotide sequence ID" value="NZ_BMXU01000002.1"/>
</dbReference>
<dbReference type="Pfam" id="PF00557">
    <property type="entry name" value="Peptidase_M24"/>
    <property type="match status" value="1"/>
</dbReference>
<keyword evidence="1" id="KW-0732">Signal</keyword>
<proteinExistence type="predicted"/>